<dbReference type="Proteomes" id="UP001324427">
    <property type="component" value="Unassembled WGS sequence"/>
</dbReference>
<feature type="compositionally biased region" description="Low complexity" evidence="2">
    <location>
        <begin position="196"/>
        <end position="211"/>
    </location>
</feature>
<keyword evidence="5" id="KW-1185">Reference proteome</keyword>
<feature type="compositionally biased region" description="Low complexity" evidence="2">
    <location>
        <begin position="234"/>
        <end position="244"/>
    </location>
</feature>
<name>A0AAV9J757_9PEZI</name>
<evidence type="ECO:0000256" key="1">
    <source>
        <dbReference type="SAM" id="Coils"/>
    </source>
</evidence>
<feature type="compositionally biased region" description="Low complexity" evidence="2">
    <location>
        <begin position="397"/>
        <end position="406"/>
    </location>
</feature>
<feature type="compositionally biased region" description="Basic and acidic residues" evidence="2">
    <location>
        <begin position="484"/>
        <end position="505"/>
    </location>
</feature>
<proteinExistence type="predicted"/>
<dbReference type="EMBL" id="JAVFHQ010000065">
    <property type="protein sequence ID" value="KAK4540559.1"/>
    <property type="molecule type" value="Genomic_DNA"/>
</dbReference>
<evidence type="ECO:0000313" key="4">
    <source>
        <dbReference type="EMBL" id="KAK4540559.1"/>
    </source>
</evidence>
<comment type="caution">
    <text evidence="4">The sequence shown here is derived from an EMBL/GenBank/DDBJ whole genome shotgun (WGS) entry which is preliminary data.</text>
</comment>
<evidence type="ECO:0000259" key="3">
    <source>
        <dbReference type="Pfam" id="PF24554"/>
    </source>
</evidence>
<feature type="compositionally biased region" description="Low complexity" evidence="2">
    <location>
        <begin position="591"/>
        <end position="622"/>
    </location>
</feature>
<feature type="region of interest" description="Disordered" evidence="2">
    <location>
        <begin position="392"/>
        <end position="411"/>
    </location>
</feature>
<feature type="compositionally biased region" description="Low complexity" evidence="2">
    <location>
        <begin position="60"/>
        <end position="70"/>
    </location>
</feature>
<feature type="compositionally biased region" description="Low complexity" evidence="2">
    <location>
        <begin position="102"/>
        <end position="111"/>
    </location>
</feature>
<feature type="compositionally biased region" description="Polar residues" evidence="2">
    <location>
        <begin position="33"/>
        <end position="44"/>
    </location>
</feature>
<feature type="compositionally biased region" description="Low complexity" evidence="2">
    <location>
        <begin position="913"/>
        <end position="931"/>
    </location>
</feature>
<dbReference type="Pfam" id="PF24554">
    <property type="entry name" value="DUF7603"/>
    <property type="match status" value="1"/>
</dbReference>
<gene>
    <name evidence="4" type="ORF">LTR36_009089</name>
</gene>
<feature type="compositionally biased region" description="Basic and acidic residues" evidence="2">
    <location>
        <begin position="623"/>
        <end position="632"/>
    </location>
</feature>
<feature type="coiled-coil region" evidence="1">
    <location>
        <begin position="947"/>
        <end position="1009"/>
    </location>
</feature>
<reference evidence="4 5" key="1">
    <citation type="submission" date="2021-11" db="EMBL/GenBank/DDBJ databases">
        <title>Black yeast isolated from Biological Soil Crust.</title>
        <authorList>
            <person name="Kurbessoian T."/>
        </authorList>
    </citation>
    <scope>NUCLEOTIDE SEQUENCE [LARGE SCALE GENOMIC DNA]</scope>
    <source>
        <strain evidence="4 5">CCFEE 5522</strain>
    </source>
</reference>
<feature type="region of interest" description="Disordered" evidence="2">
    <location>
        <begin position="60"/>
        <end position="290"/>
    </location>
</feature>
<feature type="coiled-coil region" evidence="1">
    <location>
        <begin position="784"/>
        <end position="882"/>
    </location>
</feature>
<sequence length="1015" mass="113564">MSHSHSSSFADDYYTSPHEDTALEHPTGYASVPAQQPTVKKQASLAQISIPSFSAFRSQASSIPVSSPSAPKRKPAPFQPLRSPRAASFSLAEKASPRLADPASRPLSLDSPLPPQPTGQDNELSPPLTADLLGREEERSLYAFTSPPHDRTTSISSRLAGVDRTSSIYTPSRRSSIPVHARYAHERTISHAPKQSVSSIDFSDYSSSPVKSGKRSSMHQQAPSMTLQFDGVQRTLSDESLTSDSSRRRDQRPKSPGGLGAFFGWKSSSQQSGTESPTTTFSDRSLSPLPSPRIQKLEQAVPMDGSTSTARLTPQGLDIHKANSRSSDYFDNPDTPILLGSPETNAHVRELEKELAQVSTELAGSIRREMDLEDELEYIRAEIPTIPHSELNRRSSDYFSDSGASSVRYPVSDPDAKLEQLEQKLRKVEQEKASIAVDMASRLQTELGRRRDLEQVVHNLEEQLQMRFDADDDRGDTEERITELESSLDETRRRLGQERQAKDSFGDLYSATRLELEQHKNERDDLRDNVVPQWRARVEGLETEASDTQALVHENTRMQQELAALKEEVQKTQGQGGRPGISSIAEEDDITSPVSASRTSLSRSNSLARNKSVRGGSIGRSSSVKERSDGRQRSGSAGPHPVSVESIKEIEDQRDALHKALKLLISRHGKLQRDHERAIKKLTSAKEKVELATTPKRTAYHREVSFLKDEVTTLRKRTEDALEQKWEYEKGLSGLKMDLDRAEQETRGLRNLLQERDLLTPSRQSFLSAYEDEDDAEEGMKLSITTAESERDQARQIAEDYRQRALSVQDGKSESLMGSARRMDELADQLEGQVQANIQLRERLAEAVAKGEKEQKDSTWQVEEMQKRLAGMEDSVLAAQQHSETSLGNHEAEVRRIEEATSPSLQRLRISIPDPSKLSPKSPLFSKSPRLGSKKLSEASLLEASRTQMLDRKVRELEGLLREAEEDMQMVVQRVNRSQMEVAELQTERDAALIQMRKLQNLVVEERERAEALME</sequence>
<feature type="region of interest" description="Disordered" evidence="2">
    <location>
        <begin position="1"/>
        <end position="44"/>
    </location>
</feature>
<protein>
    <recommendedName>
        <fullName evidence="3">DUF7603 domain-containing protein</fullName>
    </recommendedName>
</protein>
<feature type="region of interest" description="Disordered" evidence="2">
    <location>
        <begin position="912"/>
        <end position="932"/>
    </location>
</feature>
<feature type="compositionally biased region" description="Polar residues" evidence="2">
    <location>
        <begin position="164"/>
        <end position="175"/>
    </location>
</feature>
<feature type="region of interest" description="Disordered" evidence="2">
    <location>
        <begin position="567"/>
        <end position="645"/>
    </location>
</feature>
<feature type="domain" description="DUF7603" evidence="3">
    <location>
        <begin position="778"/>
        <end position="874"/>
    </location>
</feature>
<feature type="compositionally biased region" description="Polar residues" evidence="2">
    <location>
        <begin position="218"/>
        <end position="227"/>
    </location>
</feature>
<dbReference type="InterPro" id="IPR056023">
    <property type="entry name" value="DUF7603"/>
</dbReference>
<feature type="compositionally biased region" description="Polar residues" evidence="2">
    <location>
        <begin position="266"/>
        <end position="283"/>
    </location>
</feature>
<evidence type="ECO:0000256" key="2">
    <source>
        <dbReference type="SAM" id="MobiDB-lite"/>
    </source>
</evidence>
<dbReference type="AlphaFoldDB" id="A0AAV9J757"/>
<keyword evidence="1" id="KW-0175">Coiled coil</keyword>
<organism evidence="4 5">
    <name type="scientific">Oleoguttula mirabilis</name>
    <dbReference type="NCBI Taxonomy" id="1507867"/>
    <lineage>
        <taxon>Eukaryota</taxon>
        <taxon>Fungi</taxon>
        <taxon>Dikarya</taxon>
        <taxon>Ascomycota</taxon>
        <taxon>Pezizomycotina</taxon>
        <taxon>Dothideomycetes</taxon>
        <taxon>Dothideomycetidae</taxon>
        <taxon>Mycosphaerellales</taxon>
        <taxon>Teratosphaeriaceae</taxon>
        <taxon>Oleoguttula</taxon>
    </lineage>
</organism>
<evidence type="ECO:0000313" key="5">
    <source>
        <dbReference type="Proteomes" id="UP001324427"/>
    </source>
</evidence>
<accession>A0AAV9J757</accession>
<feature type="region of interest" description="Disordered" evidence="2">
    <location>
        <begin position="484"/>
        <end position="506"/>
    </location>
</feature>